<evidence type="ECO:0000313" key="3">
    <source>
        <dbReference type="EMBL" id="KAK7419167.1"/>
    </source>
</evidence>
<feature type="compositionally biased region" description="Basic residues" evidence="1">
    <location>
        <begin position="101"/>
        <end position="110"/>
    </location>
</feature>
<gene>
    <name evidence="3" type="ORF">QQX98_003506</name>
</gene>
<comment type="caution">
    <text evidence="3">The sequence shown here is derived from an EMBL/GenBank/DDBJ whole genome shotgun (WGS) entry which is preliminary data.</text>
</comment>
<name>A0ABR1HDZ2_9HYPO</name>
<evidence type="ECO:0000256" key="1">
    <source>
        <dbReference type="SAM" id="MobiDB-lite"/>
    </source>
</evidence>
<keyword evidence="2" id="KW-0472">Membrane</keyword>
<evidence type="ECO:0000256" key="2">
    <source>
        <dbReference type="SAM" id="Phobius"/>
    </source>
</evidence>
<keyword evidence="2" id="KW-1133">Transmembrane helix</keyword>
<reference evidence="3 4" key="1">
    <citation type="journal article" date="2025" name="Microbiol. Resour. Announc.">
        <title>Draft genome sequences for Neonectria magnoliae and Neonectria punicea, canker pathogens of Liriodendron tulipifera and Acer saccharum in West Virginia.</title>
        <authorList>
            <person name="Petronek H.M."/>
            <person name="Kasson M.T."/>
            <person name="Metheny A.M."/>
            <person name="Stauder C.M."/>
            <person name="Lovett B."/>
            <person name="Lynch S.C."/>
            <person name="Garnas J.R."/>
            <person name="Kasson L.R."/>
            <person name="Stajich J.E."/>
        </authorList>
    </citation>
    <scope>NUCLEOTIDE SEQUENCE [LARGE SCALE GENOMIC DNA]</scope>
    <source>
        <strain evidence="3 4">NRRL 64653</strain>
    </source>
</reference>
<sequence length="152" mass="16370">MAPLLSSSGQDMAKFVARTLATSTLNPPVLVPRQDAPVATVTVVADSDGGGGTNLSGGAIAGIVIGTIAGTLLVLWIIRSCFNLGAPPSDREKWYSETPPRRRHRSRSTRRTSSMSVPPPVVIRDSRSRSRRRHASPSYVYTENDRGRGGYH</sequence>
<evidence type="ECO:0000313" key="4">
    <source>
        <dbReference type="Proteomes" id="UP001498476"/>
    </source>
</evidence>
<accession>A0ABR1HDZ2</accession>
<keyword evidence="4" id="KW-1185">Reference proteome</keyword>
<keyword evidence="2" id="KW-0812">Transmembrane</keyword>
<feature type="compositionally biased region" description="Basic and acidic residues" evidence="1">
    <location>
        <begin position="143"/>
        <end position="152"/>
    </location>
</feature>
<protein>
    <submittedName>
        <fullName evidence="3">Uncharacterized protein</fullName>
    </submittedName>
</protein>
<feature type="region of interest" description="Disordered" evidence="1">
    <location>
        <begin position="86"/>
        <end position="152"/>
    </location>
</feature>
<organism evidence="3 4">
    <name type="scientific">Neonectria punicea</name>
    <dbReference type="NCBI Taxonomy" id="979145"/>
    <lineage>
        <taxon>Eukaryota</taxon>
        <taxon>Fungi</taxon>
        <taxon>Dikarya</taxon>
        <taxon>Ascomycota</taxon>
        <taxon>Pezizomycotina</taxon>
        <taxon>Sordariomycetes</taxon>
        <taxon>Hypocreomycetidae</taxon>
        <taxon>Hypocreales</taxon>
        <taxon>Nectriaceae</taxon>
        <taxon>Neonectria</taxon>
    </lineage>
</organism>
<feature type="transmembrane region" description="Helical" evidence="2">
    <location>
        <begin position="59"/>
        <end position="78"/>
    </location>
</feature>
<dbReference type="EMBL" id="JAZAVJ010000040">
    <property type="protein sequence ID" value="KAK7419167.1"/>
    <property type="molecule type" value="Genomic_DNA"/>
</dbReference>
<dbReference type="Proteomes" id="UP001498476">
    <property type="component" value="Unassembled WGS sequence"/>
</dbReference>
<proteinExistence type="predicted"/>